<dbReference type="GO" id="GO:0019213">
    <property type="term" value="F:deacetylase activity"/>
    <property type="evidence" value="ECO:0007669"/>
    <property type="project" value="TreeGrafter"/>
</dbReference>
<gene>
    <name evidence="6" type="ORF">CXY01_03180</name>
</gene>
<dbReference type="GO" id="GO:0046872">
    <property type="term" value="F:metal ion binding"/>
    <property type="evidence" value="ECO:0007669"/>
    <property type="project" value="UniProtKB-KW"/>
</dbReference>
<sequence>MTRLLIVTADDLGLTRGVNAAVRRAHEAGIVTATSLLAVGREFDDAAAMLRDLPTLELGAHLALVGEDPPLLSAREIPTLVDARGALPLSYRTVVRRGLAGRLDPDDVRRELHAQLERVLGVGVPVTHVDTHQHTHLWPTVARVVAELAREAGVPAVRLPGSHSHAPVGLGVRLLSRRTRSALRTAGRATTQDYAGLDEAGHLDAERFRTTLQAAARRGARTLEINTHPAQAGDADLRRFTWDYQWADELAMLLDPTVRDEIAAAGYTLSGFAALTTTDGAA</sequence>
<dbReference type="Gene3D" id="3.20.20.370">
    <property type="entry name" value="Glycoside hydrolase/deacetylase"/>
    <property type="match status" value="1"/>
</dbReference>
<proteinExistence type="predicted"/>
<dbReference type="Pfam" id="PF04794">
    <property type="entry name" value="YdjC"/>
    <property type="match status" value="1"/>
</dbReference>
<organism evidence="6 7">
    <name type="scientific">Cellulomonas xylanilytica</name>
    <dbReference type="NCBI Taxonomy" id="233583"/>
    <lineage>
        <taxon>Bacteria</taxon>
        <taxon>Bacillati</taxon>
        <taxon>Actinomycetota</taxon>
        <taxon>Actinomycetes</taxon>
        <taxon>Micrococcales</taxon>
        <taxon>Cellulomonadaceae</taxon>
        <taxon>Cellulomonas</taxon>
    </lineage>
</organism>
<keyword evidence="5" id="KW-0119">Carbohydrate metabolism</keyword>
<dbReference type="PANTHER" id="PTHR31609">
    <property type="entry name" value="YDJC DEACETYLASE FAMILY MEMBER"/>
    <property type="match status" value="1"/>
</dbReference>
<dbReference type="PANTHER" id="PTHR31609:SF1">
    <property type="entry name" value="CARBOHYDRATE DEACETYLASE"/>
    <property type="match status" value="1"/>
</dbReference>
<evidence type="ECO:0000313" key="6">
    <source>
        <dbReference type="EMBL" id="GEK19798.1"/>
    </source>
</evidence>
<keyword evidence="7" id="KW-1185">Reference proteome</keyword>
<dbReference type="AlphaFoldDB" id="A0A510UYQ7"/>
<dbReference type="InterPro" id="IPR011330">
    <property type="entry name" value="Glyco_hydro/deAcase_b/a-brl"/>
</dbReference>
<comment type="caution">
    <text evidence="6">The sequence shown here is derived from an EMBL/GenBank/DDBJ whole genome shotgun (WGS) entry which is preliminary data.</text>
</comment>
<evidence type="ECO:0000256" key="3">
    <source>
        <dbReference type="ARBA" id="ARBA00022801"/>
    </source>
</evidence>
<evidence type="ECO:0000313" key="7">
    <source>
        <dbReference type="Proteomes" id="UP000321118"/>
    </source>
</evidence>
<keyword evidence="3" id="KW-0378">Hydrolase</keyword>
<protein>
    <recommendedName>
        <fullName evidence="8">ChbG/HpnK family deacetylase</fullName>
    </recommendedName>
</protein>
<comment type="cofactor">
    <cofactor evidence="1">
        <name>Mg(2+)</name>
        <dbReference type="ChEBI" id="CHEBI:18420"/>
    </cofactor>
</comment>
<dbReference type="OrthoDB" id="9774177at2"/>
<dbReference type="GO" id="GO:0005975">
    <property type="term" value="P:carbohydrate metabolic process"/>
    <property type="evidence" value="ECO:0007669"/>
    <property type="project" value="InterPro"/>
</dbReference>
<dbReference type="InterPro" id="IPR006879">
    <property type="entry name" value="YdjC-like"/>
</dbReference>
<evidence type="ECO:0000256" key="4">
    <source>
        <dbReference type="ARBA" id="ARBA00022842"/>
    </source>
</evidence>
<evidence type="ECO:0000256" key="2">
    <source>
        <dbReference type="ARBA" id="ARBA00022723"/>
    </source>
</evidence>
<keyword evidence="2" id="KW-0479">Metal-binding</keyword>
<dbReference type="CDD" id="cd10808">
    <property type="entry name" value="YdjC"/>
    <property type="match status" value="1"/>
</dbReference>
<keyword evidence="4" id="KW-0460">Magnesium</keyword>
<dbReference type="RefSeq" id="WP_146925299.1">
    <property type="nucleotide sequence ID" value="NZ_BJUB01000001.1"/>
</dbReference>
<dbReference type="SUPFAM" id="SSF88713">
    <property type="entry name" value="Glycoside hydrolase/deacetylase"/>
    <property type="match status" value="1"/>
</dbReference>
<evidence type="ECO:0008006" key="8">
    <source>
        <dbReference type="Google" id="ProtNLM"/>
    </source>
</evidence>
<dbReference type="GO" id="GO:0016787">
    <property type="term" value="F:hydrolase activity"/>
    <property type="evidence" value="ECO:0007669"/>
    <property type="project" value="UniProtKB-KW"/>
</dbReference>
<evidence type="ECO:0000256" key="1">
    <source>
        <dbReference type="ARBA" id="ARBA00001946"/>
    </source>
</evidence>
<dbReference type="EMBL" id="BJUB01000001">
    <property type="protein sequence ID" value="GEK19798.1"/>
    <property type="molecule type" value="Genomic_DNA"/>
</dbReference>
<reference evidence="6 7" key="1">
    <citation type="submission" date="2019-07" db="EMBL/GenBank/DDBJ databases">
        <title>Whole genome shotgun sequence of Cellulomonas xylanilytica NBRC 101102.</title>
        <authorList>
            <person name="Hosoyama A."/>
            <person name="Uohara A."/>
            <person name="Ohji S."/>
            <person name="Ichikawa N."/>
        </authorList>
    </citation>
    <scope>NUCLEOTIDE SEQUENCE [LARGE SCALE GENOMIC DNA]</scope>
    <source>
        <strain evidence="6 7">NBRC 101102</strain>
    </source>
</reference>
<evidence type="ECO:0000256" key="5">
    <source>
        <dbReference type="ARBA" id="ARBA00023277"/>
    </source>
</evidence>
<name>A0A510UYQ7_9CELL</name>
<accession>A0A510UYQ7</accession>
<dbReference type="Proteomes" id="UP000321118">
    <property type="component" value="Unassembled WGS sequence"/>
</dbReference>